<proteinExistence type="predicted"/>
<dbReference type="Proteomes" id="UP000265768">
    <property type="component" value="Unassembled WGS sequence"/>
</dbReference>
<dbReference type="InterPro" id="IPR000551">
    <property type="entry name" value="MerR-type_HTH_dom"/>
</dbReference>
<dbReference type="InterPro" id="IPR009061">
    <property type="entry name" value="DNA-bd_dom_put_sf"/>
</dbReference>
<dbReference type="Gene3D" id="1.10.10.10">
    <property type="entry name" value="Winged helix-like DNA-binding domain superfamily/Winged helix DNA-binding domain"/>
    <property type="match status" value="1"/>
</dbReference>
<evidence type="ECO:0000259" key="1">
    <source>
        <dbReference type="Pfam" id="PF13411"/>
    </source>
</evidence>
<dbReference type="SUPFAM" id="SSF46955">
    <property type="entry name" value="Putative DNA-binding domain"/>
    <property type="match status" value="1"/>
</dbReference>
<dbReference type="InterPro" id="IPR009057">
    <property type="entry name" value="Homeodomain-like_sf"/>
</dbReference>
<dbReference type="SUPFAM" id="SSF46689">
    <property type="entry name" value="Homeodomain-like"/>
    <property type="match status" value="1"/>
</dbReference>
<reference evidence="2 3" key="1">
    <citation type="submission" date="2018-09" db="EMBL/GenBank/DDBJ databases">
        <title>YIM 75507 draft genome.</title>
        <authorList>
            <person name="Tang S."/>
            <person name="Feng Y."/>
        </authorList>
    </citation>
    <scope>NUCLEOTIDE SEQUENCE [LARGE SCALE GENOMIC DNA]</scope>
    <source>
        <strain evidence="2 3">YIM 75507</strain>
    </source>
</reference>
<dbReference type="RefSeq" id="WP_119931112.1">
    <property type="nucleotide sequence ID" value="NZ_QZEY01000023.1"/>
</dbReference>
<feature type="domain" description="HTH merR-type" evidence="1">
    <location>
        <begin position="7"/>
        <end position="67"/>
    </location>
</feature>
<dbReference type="AlphaFoldDB" id="A0A3A4A9N2"/>
<keyword evidence="3" id="KW-1185">Reference proteome</keyword>
<protein>
    <submittedName>
        <fullName evidence="2">DUF433 domain-containing protein</fullName>
    </submittedName>
</protein>
<dbReference type="InterPro" id="IPR007367">
    <property type="entry name" value="DUF433"/>
</dbReference>
<organism evidence="2 3">
    <name type="scientific">Bailinhaonella thermotolerans</name>
    <dbReference type="NCBI Taxonomy" id="1070861"/>
    <lineage>
        <taxon>Bacteria</taxon>
        <taxon>Bacillati</taxon>
        <taxon>Actinomycetota</taxon>
        <taxon>Actinomycetes</taxon>
        <taxon>Streptosporangiales</taxon>
        <taxon>Streptosporangiaceae</taxon>
        <taxon>Bailinhaonella</taxon>
    </lineage>
</organism>
<dbReference type="Gene3D" id="1.10.1660.10">
    <property type="match status" value="1"/>
</dbReference>
<dbReference type="GO" id="GO:0006355">
    <property type="term" value="P:regulation of DNA-templated transcription"/>
    <property type="evidence" value="ECO:0007669"/>
    <property type="project" value="InterPro"/>
</dbReference>
<evidence type="ECO:0000313" key="2">
    <source>
        <dbReference type="EMBL" id="RJL22036.1"/>
    </source>
</evidence>
<dbReference type="InterPro" id="IPR036388">
    <property type="entry name" value="WH-like_DNA-bd_sf"/>
</dbReference>
<sequence length="207" mass="23031">MYPSPLAAALSGASLGQLEYWRKKPPLLVPQYVSSNRVLYSYKDVVALRSLAYLRQKEKLSLQKIRISVHNLRRLGKDAHLSEYKLIRMGDTVVVAEGGQTIDLLKRPGNYVVAELVDVFGEFEGRQGRVLPFQRPIRGVAVDPEVRAGYPVVEGTRVGYDQVAGLMRDNVPAEEVPMFFPSVTPESARAALEFDSYVNTYAVSESA</sequence>
<comment type="caution">
    <text evidence="2">The sequence shown here is derived from an EMBL/GenBank/DDBJ whole genome shotgun (WGS) entry which is preliminary data.</text>
</comment>
<accession>A0A3A4A9N2</accession>
<dbReference type="GO" id="GO:0003677">
    <property type="term" value="F:DNA binding"/>
    <property type="evidence" value="ECO:0007669"/>
    <property type="project" value="InterPro"/>
</dbReference>
<dbReference type="OrthoDB" id="5147072at2"/>
<evidence type="ECO:0000313" key="3">
    <source>
        <dbReference type="Proteomes" id="UP000265768"/>
    </source>
</evidence>
<gene>
    <name evidence="2" type="ORF">D5H75_36145</name>
</gene>
<dbReference type="EMBL" id="QZEY01000023">
    <property type="protein sequence ID" value="RJL22036.1"/>
    <property type="molecule type" value="Genomic_DNA"/>
</dbReference>
<dbReference type="Pfam" id="PF13411">
    <property type="entry name" value="MerR_1"/>
    <property type="match status" value="1"/>
</dbReference>
<dbReference type="Pfam" id="PF04255">
    <property type="entry name" value="DUF433"/>
    <property type="match status" value="1"/>
</dbReference>
<name>A0A3A4A9N2_9ACTN</name>